<accession>A0A956RP72</accession>
<feature type="transmembrane region" description="Helical" evidence="8">
    <location>
        <begin position="84"/>
        <end position="105"/>
    </location>
</feature>
<feature type="transmembrane region" description="Helical" evidence="8">
    <location>
        <begin position="205"/>
        <end position="222"/>
    </location>
</feature>
<dbReference type="EMBL" id="JAGQHR010000117">
    <property type="protein sequence ID" value="MCA9727152.1"/>
    <property type="molecule type" value="Genomic_DNA"/>
</dbReference>
<dbReference type="GO" id="GO:0008324">
    <property type="term" value="F:monoatomic cation transmembrane transporter activity"/>
    <property type="evidence" value="ECO:0007669"/>
    <property type="project" value="InterPro"/>
</dbReference>
<feature type="transmembrane region" description="Helical" evidence="8">
    <location>
        <begin position="60"/>
        <end position="78"/>
    </location>
</feature>
<evidence type="ECO:0000256" key="7">
    <source>
        <dbReference type="ARBA" id="ARBA00023136"/>
    </source>
</evidence>
<feature type="transmembrane region" description="Helical" evidence="8">
    <location>
        <begin position="7"/>
        <end position="28"/>
    </location>
</feature>
<comment type="subcellular location">
    <subcellularLocation>
        <location evidence="1">Cell membrane</location>
        <topology evidence="1">Multi-pass membrane protein</topology>
    </subcellularLocation>
</comment>
<reference evidence="9" key="1">
    <citation type="submission" date="2020-04" db="EMBL/GenBank/DDBJ databases">
        <authorList>
            <person name="Zhang T."/>
        </authorList>
    </citation>
    <scope>NUCLEOTIDE SEQUENCE</scope>
    <source>
        <strain evidence="9">HKST-UBA01</strain>
    </source>
</reference>
<feature type="transmembrane region" description="Helical" evidence="8">
    <location>
        <begin position="634"/>
        <end position="655"/>
    </location>
</feature>
<dbReference type="PANTHER" id="PTHR32024:SF1">
    <property type="entry name" value="KTR SYSTEM POTASSIUM UPTAKE PROTEIN B"/>
    <property type="match status" value="1"/>
</dbReference>
<organism evidence="9 10">
    <name type="scientific">Eiseniibacteriota bacterium</name>
    <dbReference type="NCBI Taxonomy" id="2212470"/>
    <lineage>
        <taxon>Bacteria</taxon>
        <taxon>Candidatus Eiseniibacteriota</taxon>
    </lineage>
</organism>
<evidence type="ECO:0000256" key="4">
    <source>
        <dbReference type="ARBA" id="ARBA00022692"/>
    </source>
</evidence>
<dbReference type="Proteomes" id="UP000697710">
    <property type="component" value="Unassembled WGS sequence"/>
</dbReference>
<feature type="transmembrane region" description="Helical" evidence="8">
    <location>
        <begin position="359"/>
        <end position="381"/>
    </location>
</feature>
<name>A0A956RP72_UNCEI</name>
<feature type="transmembrane region" description="Helical" evidence="8">
    <location>
        <begin position="270"/>
        <end position="291"/>
    </location>
</feature>
<feature type="transmembrane region" description="Helical" evidence="8">
    <location>
        <begin position="420"/>
        <end position="439"/>
    </location>
</feature>
<feature type="transmembrane region" description="Helical" evidence="8">
    <location>
        <begin position="388"/>
        <end position="408"/>
    </location>
</feature>
<comment type="caution">
    <text evidence="9">The sequence shown here is derived from an EMBL/GenBank/DDBJ whole genome shotgun (WGS) entry which is preliminary data.</text>
</comment>
<protein>
    <submittedName>
        <fullName evidence="9">Potassium transporter TrkH</fullName>
    </submittedName>
</protein>
<dbReference type="GO" id="GO:0030001">
    <property type="term" value="P:metal ion transport"/>
    <property type="evidence" value="ECO:0007669"/>
    <property type="project" value="UniProtKB-ARBA"/>
</dbReference>
<feature type="transmembrane region" description="Helical" evidence="8">
    <location>
        <begin position="34"/>
        <end position="53"/>
    </location>
</feature>
<keyword evidence="2" id="KW-0813">Transport</keyword>
<proteinExistence type="predicted"/>
<evidence type="ECO:0000256" key="3">
    <source>
        <dbReference type="ARBA" id="ARBA00022475"/>
    </source>
</evidence>
<reference evidence="9" key="2">
    <citation type="journal article" date="2021" name="Microbiome">
        <title>Successional dynamics and alternative stable states in a saline activated sludge microbial community over 9 years.</title>
        <authorList>
            <person name="Wang Y."/>
            <person name="Ye J."/>
            <person name="Ju F."/>
            <person name="Liu L."/>
            <person name="Boyd J.A."/>
            <person name="Deng Y."/>
            <person name="Parks D.H."/>
            <person name="Jiang X."/>
            <person name="Yin X."/>
            <person name="Woodcroft B.J."/>
            <person name="Tyson G.W."/>
            <person name="Hugenholtz P."/>
            <person name="Polz M.F."/>
            <person name="Zhang T."/>
        </authorList>
    </citation>
    <scope>NUCLEOTIDE SEQUENCE</scope>
    <source>
        <strain evidence="9">HKST-UBA01</strain>
    </source>
</reference>
<keyword evidence="4 8" id="KW-0812">Transmembrane</keyword>
<feature type="transmembrane region" description="Helical" evidence="8">
    <location>
        <begin position="575"/>
        <end position="596"/>
    </location>
</feature>
<feature type="transmembrane region" description="Helical" evidence="8">
    <location>
        <begin position="544"/>
        <end position="563"/>
    </location>
</feature>
<gene>
    <name evidence="9" type="ORF">KC729_05665</name>
</gene>
<dbReference type="PANTHER" id="PTHR32024">
    <property type="entry name" value="TRK SYSTEM POTASSIUM UPTAKE PROTEIN TRKG-RELATED"/>
    <property type="match status" value="1"/>
</dbReference>
<evidence type="ECO:0000313" key="10">
    <source>
        <dbReference type="Proteomes" id="UP000697710"/>
    </source>
</evidence>
<feature type="transmembrane region" description="Helical" evidence="8">
    <location>
        <begin position="243"/>
        <end position="264"/>
    </location>
</feature>
<evidence type="ECO:0000256" key="6">
    <source>
        <dbReference type="ARBA" id="ARBA00023065"/>
    </source>
</evidence>
<dbReference type="AlphaFoldDB" id="A0A956RP72"/>
<feature type="transmembrane region" description="Helical" evidence="8">
    <location>
        <begin position="126"/>
        <end position="144"/>
    </location>
</feature>
<feature type="transmembrane region" description="Helical" evidence="8">
    <location>
        <begin position="181"/>
        <end position="199"/>
    </location>
</feature>
<evidence type="ECO:0000313" key="9">
    <source>
        <dbReference type="EMBL" id="MCA9727152.1"/>
    </source>
</evidence>
<sequence length="673" mass="71882">MKRPYPGVAGALVTTSPFIIADAWWVYGGKLVETWWLLGAAALTGLVLLLAGITLRRRPYSGRILTTIGVVCVLALHGPQLLRAPGWTLVMLLLSTATLAMLWSGGGSRYRFFLARQPERASRTRGAALAGVLIWLLTDFREGAFGQPLAWISLAAALLVPFGFTLYWLLRSWRDHRYRVVLLGSIQVACTVAIFLDWGDWWQQITWLVLLSAAAALVLPVHSRAGLERVDWWEPILGHPERLLVATFVGLCLAGTFLLALPAASTAQRGVGFVDAAFTAVSAVCVTGLIVKDTPVDFSFAGQLFLLILIQLGGLGIMTFSTAALRLLGRRMSLRQEGAVATLVSPKDRSQVFASARRIVSFTLLSEAVGTVLLAPLFLGYGDSVPRAIWRALFTSVSAFCNAGFALQSASLIPYQTSGAILQIVAALIILGGLSPALVLTTTRRFRKGAPPPAAQAQIALASTALLLLLGFFFILAAETPNTLRDLSFWDRIHNAWFQSVTLRTAGFNSVPMEALRPATITLAMIWMFIGGSPGGTAGGVKTTTAAVLALAAFTAIRGQTLASAFGRTIPHRSVYKAAAITTVGVVSVFGALTAIQLTQAIESLPATFEVISALGTVGLSIGATGHLDGVGKAIIMICMFAGRVGPLTLFIFLSQRATSLPWKRPEEEIDVG</sequence>
<dbReference type="GO" id="GO:0005886">
    <property type="term" value="C:plasma membrane"/>
    <property type="evidence" value="ECO:0007669"/>
    <property type="project" value="UniProtKB-SubCell"/>
</dbReference>
<evidence type="ECO:0000256" key="2">
    <source>
        <dbReference type="ARBA" id="ARBA00022448"/>
    </source>
</evidence>
<evidence type="ECO:0000256" key="1">
    <source>
        <dbReference type="ARBA" id="ARBA00004651"/>
    </source>
</evidence>
<keyword evidence="7 8" id="KW-0472">Membrane</keyword>
<keyword evidence="5 8" id="KW-1133">Transmembrane helix</keyword>
<keyword evidence="6" id="KW-0406">Ion transport</keyword>
<keyword evidence="3" id="KW-1003">Cell membrane</keyword>
<evidence type="ECO:0000256" key="5">
    <source>
        <dbReference type="ARBA" id="ARBA00022989"/>
    </source>
</evidence>
<dbReference type="Pfam" id="PF02386">
    <property type="entry name" value="TrkH"/>
    <property type="match status" value="1"/>
</dbReference>
<feature type="transmembrane region" description="Helical" evidence="8">
    <location>
        <begin position="150"/>
        <end position="169"/>
    </location>
</feature>
<evidence type="ECO:0000256" key="8">
    <source>
        <dbReference type="SAM" id="Phobius"/>
    </source>
</evidence>
<dbReference type="InterPro" id="IPR003445">
    <property type="entry name" value="Cat_transpt"/>
</dbReference>
<feature type="transmembrane region" description="Helical" evidence="8">
    <location>
        <begin position="459"/>
        <end position="478"/>
    </location>
</feature>
<feature type="transmembrane region" description="Helical" evidence="8">
    <location>
        <begin position="303"/>
        <end position="325"/>
    </location>
</feature>